<dbReference type="EMBL" id="JAEACU010000001">
    <property type="protein sequence ID" value="KAH7547590.1"/>
    <property type="molecule type" value="Genomic_DNA"/>
</dbReference>
<dbReference type="Proteomes" id="UP000813462">
    <property type="component" value="Unassembled WGS sequence"/>
</dbReference>
<name>A0A978W6K6_ZIZJJ</name>
<gene>
    <name evidence="1" type="ORF">FEM48_Zijuj01G0325900</name>
</gene>
<dbReference type="AlphaFoldDB" id="A0A978W6K6"/>
<comment type="caution">
    <text evidence="1">The sequence shown here is derived from an EMBL/GenBank/DDBJ whole genome shotgun (WGS) entry which is preliminary data.</text>
</comment>
<protein>
    <recommendedName>
        <fullName evidence="3">Wall-associated receptor kinase 2-like</fullName>
    </recommendedName>
</protein>
<proteinExistence type="predicted"/>
<evidence type="ECO:0000313" key="1">
    <source>
        <dbReference type="EMBL" id="KAH7547590.1"/>
    </source>
</evidence>
<organism evidence="1 2">
    <name type="scientific">Ziziphus jujuba var. spinosa</name>
    <dbReference type="NCBI Taxonomy" id="714518"/>
    <lineage>
        <taxon>Eukaryota</taxon>
        <taxon>Viridiplantae</taxon>
        <taxon>Streptophyta</taxon>
        <taxon>Embryophyta</taxon>
        <taxon>Tracheophyta</taxon>
        <taxon>Spermatophyta</taxon>
        <taxon>Magnoliopsida</taxon>
        <taxon>eudicotyledons</taxon>
        <taxon>Gunneridae</taxon>
        <taxon>Pentapetalae</taxon>
        <taxon>rosids</taxon>
        <taxon>fabids</taxon>
        <taxon>Rosales</taxon>
        <taxon>Rhamnaceae</taxon>
        <taxon>Paliureae</taxon>
        <taxon>Ziziphus</taxon>
    </lineage>
</organism>
<reference evidence="1" key="1">
    <citation type="journal article" date="2021" name="Front. Plant Sci.">
        <title>Chromosome-Scale Genome Assembly for Chinese Sour Jujube and Insights Into Its Genome Evolution and Domestication Signature.</title>
        <authorList>
            <person name="Shen L.-Y."/>
            <person name="Luo H."/>
            <person name="Wang X.-L."/>
            <person name="Wang X.-M."/>
            <person name="Qiu X.-J."/>
            <person name="Liu H."/>
            <person name="Zhou S.-S."/>
            <person name="Jia K.-H."/>
            <person name="Nie S."/>
            <person name="Bao Y.-T."/>
            <person name="Zhang R.-G."/>
            <person name="Yun Q.-Z."/>
            <person name="Chai Y.-H."/>
            <person name="Lu J.-Y."/>
            <person name="Li Y."/>
            <person name="Zhao S.-W."/>
            <person name="Mao J.-F."/>
            <person name="Jia S.-G."/>
            <person name="Mao Y.-M."/>
        </authorList>
    </citation>
    <scope>NUCLEOTIDE SEQUENCE</scope>
    <source>
        <strain evidence="1">AT0</strain>
        <tissue evidence="1">Leaf</tissue>
    </source>
</reference>
<accession>A0A978W6K6</accession>
<evidence type="ECO:0000313" key="2">
    <source>
        <dbReference type="Proteomes" id="UP000813462"/>
    </source>
</evidence>
<evidence type="ECO:0008006" key="3">
    <source>
        <dbReference type="Google" id="ProtNLM"/>
    </source>
</evidence>
<sequence length="102" mass="11504">MSVEAFSFDNHENVSWLKKISLISLFYIANFTEELLPLVLEWDIDSDTCEGNAASYADPSGYICKCNNRYAGNPYMLHGCQDEKCEMKKKGVILAGQKIKSL</sequence>